<gene>
    <name evidence="12" type="ORF">L2W38_10210</name>
</gene>
<comment type="subcellular location">
    <subcellularLocation>
        <location evidence="1">Cell membrane</location>
        <topology evidence="1">Multi-pass membrane protein</topology>
    </subcellularLocation>
</comment>
<keyword evidence="5 12" id="KW-0418">Kinase</keyword>
<evidence type="ECO:0000313" key="12">
    <source>
        <dbReference type="EMBL" id="MCF4143183.1"/>
    </source>
</evidence>
<evidence type="ECO:0000256" key="1">
    <source>
        <dbReference type="ARBA" id="ARBA00004651"/>
    </source>
</evidence>
<evidence type="ECO:0000256" key="3">
    <source>
        <dbReference type="ARBA" id="ARBA00022679"/>
    </source>
</evidence>
<reference evidence="12 13" key="1">
    <citation type="submission" date="2022-01" db="EMBL/GenBank/DDBJ databases">
        <title>Dethiosulfovibrio faecalis sp. nov., a novel proteolytic, non-sulfur-reducing bacterium isolated from a marine aquaculture solid waste bioreactor.</title>
        <authorList>
            <person name="Grabowski S."/>
            <person name="Apolinario E."/>
            <person name="Schneider N."/>
            <person name="Marshall C.W."/>
            <person name="Sowers K.R."/>
        </authorList>
    </citation>
    <scope>NUCLEOTIDE SEQUENCE [LARGE SCALE GENOMIC DNA]</scope>
    <source>
        <strain evidence="12 13">DSM 12537</strain>
    </source>
</reference>
<dbReference type="InterPro" id="IPR050482">
    <property type="entry name" value="Sensor_HK_TwoCompSys"/>
</dbReference>
<dbReference type="InterPro" id="IPR003594">
    <property type="entry name" value="HATPase_dom"/>
</dbReference>
<feature type="domain" description="Signal transduction histidine kinase subgroup 3 dimerisation and phosphoacceptor" evidence="11">
    <location>
        <begin position="176"/>
        <end position="241"/>
    </location>
</feature>
<dbReference type="Proteomes" id="UP001200430">
    <property type="component" value="Unassembled WGS sequence"/>
</dbReference>
<dbReference type="PANTHER" id="PTHR24421:SF37">
    <property type="entry name" value="SENSOR HISTIDINE KINASE NARS"/>
    <property type="match status" value="1"/>
</dbReference>
<dbReference type="CDD" id="cd16917">
    <property type="entry name" value="HATPase_UhpB-NarQ-NarX-like"/>
    <property type="match status" value="1"/>
</dbReference>
<feature type="domain" description="Histidine kinase/HSP90-like ATPase" evidence="9">
    <location>
        <begin position="281"/>
        <end position="375"/>
    </location>
</feature>
<dbReference type="InterPro" id="IPR008595">
    <property type="entry name" value="DegS"/>
</dbReference>
<keyword evidence="7" id="KW-0902">Two-component regulatory system</keyword>
<accession>A0ABS9EPR4</accession>
<feature type="domain" description="Sensor DegS" evidence="10">
    <location>
        <begin position="34"/>
        <end position="155"/>
    </location>
</feature>
<protein>
    <submittedName>
        <fullName evidence="12">Sensor histidine kinase</fullName>
    </submittedName>
</protein>
<keyword evidence="6" id="KW-1133">Transmembrane helix</keyword>
<evidence type="ECO:0000313" key="13">
    <source>
        <dbReference type="Proteomes" id="UP001200430"/>
    </source>
</evidence>
<evidence type="ECO:0000256" key="6">
    <source>
        <dbReference type="ARBA" id="ARBA00022989"/>
    </source>
</evidence>
<dbReference type="Pfam" id="PF02518">
    <property type="entry name" value="HATPase_c"/>
    <property type="match status" value="1"/>
</dbReference>
<dbReference type="InterPro" id="IPR036890">
    <property type="entry name" value="HATPase_C_sf"/>
</dbReference>
<evidence type="ECO:0000259" key="10">
    <source>
        <dbReference type="Pfam" id="PF05384"/>
    </source>
</evidence>
<keyword evidence="13" id="KW-1185">Reference proteome</keyword>
<evidence type="ECO:0000256" key="5">
    <source>
        <dbReference type="ARBA" id="ARBA00022777"/>
    </source>
</evidence>
<sequence length="378" mass="42861">MARDSSDTLHQVMEKIRKDLADSMVTVSDFRKDEDDRLSTIRSELSATRSELEQVISEMDEMTSLYFAARSVLSQSVRGGTEIEQRKAYEKAEEFLFRKAALAEREKGLRQLRDYLERDERRVASRVEKSDSAVGRLRVALNVVNDRIETIEVNEEKGGARRLAQAYSLVERESMSLARELHDGPAQKFSGALMSMDFVRRLLRKDQVEKASEELDKVREQMVETMDEIRSFLHLLYPRDLEDGLMVALDRWVEATSSRYGVSVKLKTMGPVEEIPGGMAPHLYKIVRQAVANAVTKGEPKRVTVLFSVRDDILFVKIMDDGFGFDVETAMEKAKERGSYGMVSMEERSRILGGEFNVDSVPGQGTIVSLKVPIRSDS</sequence>
<dbReference type="InterPro" id="IPR011712">
    <property type="entry name" value="Sig_transdc_His_kin_sub3_dim/P"/>
</dbReference>
<evidence type="ECO:0000256" key="2">
    <source>
        <dbReference type="ARBA" id="ARBA00022475"/>
    </source>
</evidence>
<evidence type="ECO:0000256" key="4">
    <source>
        <dbReference type="ARBA" id="ARBA00022692"/>
    </source>
</evidence>
<evidence type="ECO:0000256" key="8">
    <source>
        <dbReference type="ARBA" id="ARBA00023136"/>
    </source>
</evidence>
<evidence type="ECO:0000256" key="7">
    <source>
        <dbReference type="ARBA" id="ARBA00023012"/>
    </source>
</evidence>
<keyword evidence="4" id="KW-0812">Transmembrane</keyword>
<name>A0ABS9EPR4_9BACT</name>
<dbReference type="SUPFAM" id="SSF55874">
    <property type="entry name" value="ATPase domain of HSP90 chaperone/DNA topoisomerase II/histidine kinase"/>
    <property type="match status" value="1"/>
</dbReference>
<organism evidence="12 13">
    <name type="scientific">Dethiosulfovibrio marinus</name>
    <dbReference type="NCBI Taxonomy" id="133532"/>
    <lineage>
        <taxon>Bacteria</taxon>
        <taxon>Thermotogati</taxon>
        <taxon>Synergistota</taxon>
        <taxon>Synergistia</taxon>
        <taxon>Synergistales</taxon>
        <taxon>Dethiosulfovibrionaceae</taxon>
        <taxon>Dethiosulfovibrio</taxon>
    </lineage>
</organism>
<dbReference type="EMBL" id="JAKGUD010000011">
    <property type="protein sequence ID" value="MCF4143183.1"/>
    <property type="molecule type" value="Genomic_DNA"/>
</dbReference>
<dbReference type="GO" id="GO:0016301">
    <property type="term" value="F:kinase activity"/>
    <property type="evidence" value="ECO:0007669"/>
    <property type="project" value="UniProtKB-KW"/>
</dbReference>
<dbReference type="Pfam" id="PF05384">
    <property type="entry name" value="DegS"/>
    <property type="match status" value="1"/>
</dbReference>
<keyword evidence="2" id="KW-1003">Cell membrane</keyword>
<dbReference type="Pfam" id="PF07730">
    <property type="entry name" value="HisKA_3"/>
    <property type="match status" value="1"/>
</dbReference>
<evidence type="ECO:0000259" key="9">
    <source>
        <dbReference type="Pfam" id="PF02518"/>
    </source>
</evidence>
<dbReference type="Gene3D" id="3.30.565.10">
    <property type="entry name" value="Histidine kinase-like ATPase, C-terminal domain"/>
    <property type="match status" value="1"/>
</dbReference>
<keyword evidence="3" id="KW-0808">Transferase</keyword>
<proteinExistence type="predicted"/>
<dbReference type="Gene3D" id="1.20.5.1930">
    <property type="match status" value="1"/>
</dbReference>
<evidence type="ECO:0000259" key="11">
    <source>
        <dbReference type="Pfam" id="PF07730"/>
    </source>
</evidence>
<dbReference type="RefSeq" id="WP_236099887.1">
    <property type="nucleotide sequence ID" value="NZ_JAKGUD010000011.1"/>
</dbReference>
<dbReference type="PANTHER" id="PTHR24421">
    <property type="entry name" value="NITRATE/NITRITE SENSOR PROTEIN NARX-RELATED"/>
    <property type="match status" value="1"/>
</dbReference>
<keyword evidence="8" id="KW-0472">Membrane</keyword>
<comment type="caution">
    <text evidence="12">The sequence shown here is derived from an EMBL/GenBank/DDBJ whole genome shotgun (WGS) entry which is preliminary data.</text>
</comment>